<organism evidence="5 6">
    <name type="scientific">Tropicimonas sediminicola</name>
    <dbReference type="NCBI Taxonomy" id="1031541"/>
    <lineage>
        <taxon>Bacteria</taxon>
        <taxon>Pseudomonadati</taxon>
        <taxon>Pseudomonadota</taxon>
        <taxon>Alphaproteobacteria</taxon>
        <taxon>Rhodobacterales</taxon>
        <taxon>Roseobacteraceae</taxon>
        <taxon>Tropicimonas</taxon>
    </lineage>
</organism>
<dbReference type="InterPro" id="IPR000792">
    <property type="entry name" value="Tscrpt_reg_LuxR_C"/>
</dbReference>
<dbReference type="Proteomes" id="UP000198426">
    <property type="component" value="Unassembled WGS sequence"/>
</dbReference>
<dbReference type="PROSITE" id="PS50043">
    <property type="entry name" value="HTH_LUXR_2"/>
    <property type="match status" value="1"/>
</dbReference>
<feature type="domain" description="HTH luxR-type" evidence="3">
    <location>
        <begin position="144"/>
        <end position="209"/>
    </location>
</feature>
<dbReference type="PANTHER" id="PTHR45566">
    <property type="entry name" value="HTH-TYPE TRANSCRIPTIONAL REGULATOR YHJB-RELATED"/>
    <property type="match status" value="1"/>
</dbReference>
<evidence type="ECO:0000259" key="4">
    <source>
        <dbReference type="PROSITE" id="PS50110"/>
    </source>
</evidence>
<protein>
    <submittedName>
        <fullName evidence="5">Two component transcriptional regulator, LuxR family</fullName>
    </submittedName>
</protein>
<dbReference type="GO" id="GO:0003677">
    <property type="term" value="F:DNA binding"/>
    <property type="evidence" value="ECO:0007669"/>
    <property type="project" value="UniProtKB-KW"/>
</dbReference>
<sequence>MESDVYPIAVVDSCSISCEGLKSVLDRHRFQIAQVWRSLEDVLRSEPSTDSPAAILINAAATDLPSAETLEKLRAKHPEARLVLISERRDVARIQKAMLANFDGFLLESFQPKAFSKAIELILLGERVFPVIELGARPEEGERRSSPFKDLSERQMRVVSLLAKAYSNKEIARELEICESTVKVHVKAILRKTGSRNRTDAALLVRRMGVQNDHLGKSTEVPRKTQKKVTSGPGVDRSVRDLGADIVMLGSGNARN</sequence>
<dbReference type="SUPFAM" id="SSF52172">
    <property type="entry name" value="CheY-like"/>
    <property type="match status" value="1"/>
</dbReference>
<dbReference type="OrthoDB" id="9814495at2"/>
<dbReference type="InterPro" id="IPR016032">
    <property type="entry name" value="Sig_transdc_resp-reg_C-effctor"/>
</dbReference>
<dbReference type="Pfam" id="PF00196">
    <property type="entry name" value="GerE"/>
    <property type="match status" value="1"/>
</dbReference>
<dbReference type="InterPro" id="IPR051015">
    <property type="entry name" value="EvgA-like"/>
</dbReference>
<evidence type="ECO:0000313" key="6">
    <source>
        <dbReference type="Proteomes" id="UP000198426"/>
    </source>
</evidence>
<evidence type="ECO:0000259" key="3">
    <source>
        <dbReference type="PROSITE" id="PS50043"/>
    </source>
</evidence>
<evidence type="ECO:0000256" key="1">
    <source>
        <dbReference type="ARBA" id="ARBA00023125"/>
    </source>
</evidence>
<dbReference type="SUPFAM" id="SSF46894">
    <property type="entry name" value="C-terminal effector domain of the bipartite response regulators"/>
    <property type="match status" value="1"/>
</dbReference>
<dbReference type="InterPro" id="IPR011006">
    <property type="entry name" value="CheY-like_superfamily"/>
</dbReference>
<dbReference type="SMART" id="SM00421">
    <property type="entry name" value="HTH_LUXR"/>
    <property type="match status" value="1"/>
</dbReference>
<reference evidence="5 6" key="1">
    <citation type="submission" date="2017-06" db="EMBL/GenBank/DDBJ databases">
        <authorList>
            <person name="Kim H.J."/>
            <person name="Triplett B.A."/>
        </authorList>
    </citation>
    <scope>NUCLEOTIDE SEQUENCE [LARGE SCALE GENOMIC DNA]</scope>
    <source>
        <strain evidence="5 6">DSM 29339</strain>
    </source>
</reference>
<dbReference type="AlphaFoldDB" id="A0A239LGL2"/>
<dbReference type="RefSeq" id="WP_089234912.1">
    <property type="nucleotide sequence ID" value="NZ_FZOY01000009.1"/>
</dbReference>
<dbReference type="PANTHER" id="PTHR45566:SF2">
    <property type="entry name" value="NARL SUBFAMILY"/>
    <property type="match status" value="1"/>
</dbReference>
<dbReference type="PROSITE" id="PS50110">
    <property type="entry name" value="RESPONSE_REGULATORY"/>
    <property type="match status" value="1"/>
</dbReference>
<proteinExistence type="predicted"/>
<dbReference type="Gene3D" id="3.40.50.2300">
    <property type="match status" value="1"/>
</dbReference>
<keyword evidence="1" id="KW-0238">DNA-binding</keyword>
<comment type="caution">
    <text evidence="2">Lacks conserved residue(s) required for the propagation of feature annotation.</text>
</comment>
<keyword evidence="6" id="KW-1185">Reference proteome</keyword>
<accession>A0A239LGL2</accession>
<dbReference type="EMBL" id="FZOY01000009">
    <property type="protein sequence ID" value="SNT28654.1"/>
    <property type="molecule type" value="Genomic_DNA"/>
</dbReference>
<dbReference type="PRINTS" id="PR00038">
    <property type="entry name" value="HTHLUXR"/>
</dbReference>
<evidence type="ECO:0000313" key="5">
    <source>
        <dbReference type="EMBL" id="SNT28654.1"/>
    </source>
</evidence>
<dbReference type="CDD" id="cd06170">
    <property type="entry name" value="LuxR_C_like"/>
    <property type="match status" value="1"/>
</dbReference>
<feature type="domain" description="Response regulatory" evidence="4">
    <location>
        <begin position="7"/>
        <end position="123"/>
    </location>
</feature>
<dbReference type="GO" id="GO:0000160">
    <property type="term" value="P:phosphorelay signal transduction system"/>
    <property type="evidence" value="ECO:0007669"/>
    <property type="project" value="InterPro"/>
</dbReference>
<dbReference type="InterPro" id="IPR001789">
    <property type="entry name" value="Sig_transdc_resp-reg_receiver"/>
</dbReference>
<evidence type="ECO:0000256" key="2">
    <source>
        <dbReference type="PROSITE-ProRule" id="PRU00169"/>
    </source>
</evidence>
<name>A0A239LGL2_9RHOB</name>
<dbReference type="GO" id="GO:0006355">
    <property type="term" value="P:regulation of DNA-templated transcription"/>
    <property type="evidence" value="ECO:0007669"/>
    <property type="project" value="InterPro"/>
</dbReference>
<gene>
    <name evidence="5" type="ORF">SAMN05421757_109173</name>
</gene>